<evidence type="ECO:0000313" key="2">
    <source>
        <dbReference type="Proteomes" id="UP000238823"/>
    </source>
</evidence>
<dbReference type="Pfam" id="PF06224">
    <property type="entry name" value="AlkZ-like"/>
    <property type="match status" value="1"/>
</dbReference>
<dbReference type="EMBL" id="PVNL01000102">
    <property type="protein sequence ID" value="PRQ04593.1"/>
    <property type="molecule type" value="Genomic_DNA"/>
</dbReference>
<sequence>MSVRLIGAVYHERGSVDLGDPILDDRAMSSEILSRAAALRAWACHQGFGSSATHSPQTIVATRGWVRTLGGADPYFGLFARGAQLELAPISAAVQAGELRVTPAVRGCMYLVAAAHADLALSVAHHGSQVRSQRDIEKAGGTAKQIDKTAKAIVRALEAGPQTTAELRKGPAAKAIVSFGDKGKKVGSTSSLPVALRQLEFDGAIERTPIDGRLDTETYQWSVRQTKLTKHAPADAERAIAAMFFEHHSPASFEHFVAWSGLGKKVAKAAMAELDLVEVEVETHADEPEKMWATVAAMKLAYSKAKPKGVALLGLQDLYLVVRGGPSSVCPAAHLDVEIPRWGPIGGGSIRATKHPHLRALLVDGMLAGFWDVNARMDEQVLAWLDTPSKTVARAAERQVAGLRSFMAAELGHSKIYSIDSDAKIDARFELVRGLGS</sequence>
<name>A0A2S9YHJ9_9BACT</name>
<dbReference type="Proteomes" id="UP000238823">
    <property type="component" value="Unassembled WGS sequence"/>
</dbReference>
<proteinExistence type="predicted"/>
<reference evidence="1 2" key="1">
    <citation type="submission" date="2018-03" db="EMBL/GenBank/DDBJ databases">
        <title>Draft Genome Sequences of the Obligatory Marine Myxobacteria Enhygromyxa salina SWB007.</title>
        <authorList>
            <person name="Poehlein A."/>
            <person name="Moghaddam J.A."/>
            <person name="Harms H."/>
            <person name="Alanjari M."/>
            <person name="Koenig G.M."/>
            <person name="Daniel R."/>
            <person name="Schaeberle T.F."/>
        </authorList>
    </citation>
    <scope>NUCLEOTIDE SEQUENCE [LARGE SCALE GENOMIC DNA]</scope>
    <source>
        <strain evidence="1 2">SWB007</strain>
    </source>
</reference>
<evidence type="ECO:0000313" key="1">
    <source>
        <dbReference type="EMBL" id="PRQ04593.1"/>
    </source>
</evidence>
<dbReference type="AlphaFoldDB" id="A0A2S9YHJ9"/>
<gene>
    <name evidence="1" type="ORF">ENSA7_50840</name>
</gene>
<dbReference type="PANTHER" id="PTHR38479:SF2">
    <property type="entry name" value="WINGED HELIX DNA-BINDING DOMAIN-CONTAINING PROTEIN"/>
    <property type="match status" value="1"/>
</dbReference>
<dbReference type="InterPro" id="IPR009351">
    <property type="entry name" value="AlkZ-like"/>
</dbReference>
<dbReference type="OrthoDB" id="5495411at2"/>
<evidence type="ECO:0008006" key="3">
    <source>
        <dbReference type="Google" id="ProtNLM"/>
    </source>
</evidence>
<organism evidence="1 2">
    <name type="scientific">Enhygromyxa salina</name>
    <dbReference type="NCBI Taxonomy" id="215803"/>
    <lineage>
        <taxon>Bacteria</taxon>
        <taxon>Pseudomonadati</taxon>
        <taxon>Myxococcota</taxon>
        <taxon>Polyangia</taxon>
        <taxon>Nannocystales</taxon>
        <taxon>Nannocystaceae</taxon>
        <taxon>Enhygromyxa</taxon>
    </lineage>
</organism>
<accession>A0A2S9YHJ9</accession>
<comment type="caution">
    <text evidence="1">The sequence shown here is derived from an EMBL/GenBank/DDBJ whole genome shotgun (WGS) entry which is preliminary data.</text>
</comment>
<dbReference type="PANTHER" id="PTHR38479">
    <property type="entry name" value="LMO0824 PROTEIN"/>
    <property type="match status" value="1"/>
</dbReference>
<protein>
    <recommendedName>
        <fullName evidence="3">Winged helix DNA-binding domain-containing protein</fullName>
    </recommendedName>
</protein>